<name>A0A178VGB7_ARATH</name>
<evidence type="ECO:0000256" key="3">
    <source>
        <dbReference type="ARBA" id="ARBA00023274"/>
    </source>
</evidence>
<dbReference type="GO" id="GO:0005840">
    <property type="term" value="C:ribosome"/>
    <property type="evidence" value="ECO:0007669"/>
    <property type="project" value="UniProtKB-KW"/>
</dbReference>
<dbReference type="AlphaFoldDB" id="A0A178VGB7"/>
<feature type="region of interest" description="Disordered" evidence="4">
    <location>
        <begin position="59"/>
        <end position="85"/>
    </location>
</feature>
<dbReference type="GO" id="GO:1990904">
    <property type="term" value="C:ribonucleoprotein complex"/>
    <property type="evidence" value="ECO:0007669"/>
    <property type="project" value="UniProtKB-KW"/>
</dbReference>
<evidence type="ECO:0000313" key="5">
    <source>
        <dbReference type="EMBL" id="OAP04405.1"/>
    </source>
</evidence>
<proteinExistence type="inferred from homology"/>
<dbReference type="Proteomes" id="UP000078284">
    <property type="component" value="Chromosome 3"/>
</dbReference>
<organism evidence="5 6">
    <name type="scientific">Arabidopsis thaliana</name>
    <name type="common">Mouse-ear cress</name>
    <dbReference type="NCBI Taxonomy" id="3702"/>
    <lineage>
        <taxon>Eukaryota</taxon>
        <taxon>Viridiplantae</taxon>
        <taxon>Streptophyta</taxon>
        <taxon>Embryophyta</taxon>
        <taxon>Tracheophyta</taxon>
        <taxon>Spermatophyta</taxon>
        <taxon>Magnoliopsida</taxon>
        <taxon>eudicotyledons</taxon>
        <taxon>Gunneridae</taxon>
        <taxon>Pentapetalae</taxon>
        <taxon>rosids</taxon>
        <taxon>malvids</taxon>
        <taxon>Brassicales</taxon>
        <taxon>Brassicaceae</taxon>
        <taxon>Camelineae</taxon>
        <taxon>Arabidopsis</taxon>
    </lineage>
</organism>
<gene>
    <name evidence="5" type="ordered locus">AXX17_At3g42160</name>
</gene>
<comment type="similarity">
    <text evidence="1">Belongs to the eukaryotic ribosomal protein eL13 family.</text>
</comment>
<evidence type="ECO:0000256" key="1">
    <source>
        <dbReference type="ARBA" id="ARBA00005640"/>
    </source>
</evidence>
<accession>A0A178VGB7</accession>
<dbReference type="EMBL" id="LUHQ01000003">
    <property type="protein sequence ID" value="OAP04405.1"/>
    <property type="molecule type" value="Genomic_DNA"/>
</dbReference>
<evidence type="ECO:0000313" key="6">
    <source>
        <dbReference type="Proteomes" id="UP000078284"/>
    </source>
</evidence>
<evidence type="ECO:0000256" key="4">
    <source>
        <dbReference type="SAM" id="MobiDB-lite"/>
    </source>
</evidence>
<keyword evidence="2" id="KW-0689">Ribosomal protein</keyword>
<dbReference type="Gene3D" id="1.20.5.110">
    <property type="match status" value="1"/>
</dbReference>
<dbReference type="FunFam" id="1.20.5.110:FF:000003">
    <property type="entry name" value="60S ribosomal protein L13"/>
    <property type="match status" value="1"/>
</dbReference>
<keyword evidence="3" id="KW-0687">Ribonucleoprotein</keyword>
<evidence type="ECO:0000256" key="2">
    <source>
        <dbReference type="ARBA" id="ARBA00022980"/>
    </source>
</evidence>
<reference evidence="6" key="1">
    <citation type="journal article" date="2016" name="Proc. Natl. Acad. Sci. U.S.A.">
        <title>Chromosome-level assembly of Arabidopsis thaliana Ler reveals the extent of translocation and inversion polymorphisms.</title>
        <authorList>
            <person name="Zapata L."/>
            <person name="Ding J."/>
            <person name="Willing E.M."/>
            <person name="Hartwig B."/>
            <person name="Bezdan D."/>
            <person name="Jiao W.B."/>
            <person name="Patel V."/>
            <person name="Velikkakam James G."/>
            <person name="Koornneef M."/>
            <person name="Ossowski S."/>
            <person name="Schneeberger K."/>
        </authorList>
    </citation>
    <scope>NUCLEOTIDE SEQUENCE [LARGE SCALE GENOMIC DNA]</scope>
    <source>
        <strain evidence="6">cv. Landsberg erecta</strain>
    </source>
</reference>
<sequence>MLLVAKPELPPFVTCANAPKLQNFNRTSNRHINLERFLRREKYRSYTILTNSQMVDFARKEKSNNEKRERVKRRSEEEERKKEKKEPPEILKFVVKIDLLYFLLPISKTNKGFCRSKLYIKLVVKKMKKMKHYMPIVRETPTMELVKLTAEMKSFEAYNTLRVARTMKRHAGARAKRASEAENEEKK</sequence>
<protein>
    <submittedName>
        <fullName evidence="5">Uncharacterized protein</fullName>
    </submittedName>
</protein>
<comment type="caution">
    <text evidence="5">The sequence shown here is derived from an EMBL/GenBank/DDBJ whole genome shotgun (WGS) entry which is preliminary data.</text>
</comment>